<dbReference type="Proteomes" id="UP000321662">
    <property type="component" value="Unassembled WGS sequence"/>
</dbReference>
<dbReference type="Gene3D" id="1.10.3210.10">
    <property type="entry name" value="Hypothetical protein af1432"/>
    <property type="match status" value="1"/>
</dbReference>
<proteinExistence type="predicted"/>
<reference evidence="3 4" key="1">
    <citation type="submission" date="2019-07" db="EMBL/GenBank/DDBJ databases">
        <title>Whole genome shotgun sequence of Alkalibacterium kapii NBRC 103247.</title>
        <authorList>
            <person name="Hosoyama A."/>
            <person name="Uohara A."/>
            <person name="Ohji S."/>
            <person name="Ichikawa N."/>
        </authorList>
    </citation>
    <scope>NUCLEOTIDE SEQUENCE [LARGE SCALE GENOMIC DNA]</scope>
    <source>
        <strain evidence="3 4">NBRC 103247</strain>
    </source>
</reference>
<feature type="domain" description="Phosphohydrolase-associated" evidence="2">
    <location>
        <begin position="37"/>
        <end position="127"/>
    </location>
</feature>
<evidence type="ECO:0000313" key="3">
    <source>
        <dbReference type="EMBL" id="GEK90991.1"/>
    </source>
</evidence>
<gene>
    <name evidence="3" type="ORF">AKA01nite_06130</name>
</gene>
<evidence type="ECO:0000256" key="1">
    <source>
        <dbReference type="ARBA" id="ARBA00022801"/>
    </source>
</evidence>
<dbReference type="GO" id="GO:0016787">
    <property type="term" value="F:hydrolase activity"/>
    <property type="evidence" value="ECO:0007669"/>
    <property type="project" value="UniProtKB-KW"/>
</dbReference>
<name>A0A511AV64_9LACT</name>
<dbReference type="Pfam" id="PF13286">
    <property type="entry name" value="HD_assoc"/>
    <property type="match status" value="1"/>
</dbReference>
<protein>
    <recommendedName>
        <fullName evidence="2">Phosphohydrolase-associated domain-containing protein</fullName>
    </recommendedName>
</protein>
<evidence type="ECO:0000259" key="2">
    <source>
        <dbReference type="Pfam" id="PF13286"/>
    </source>
</evidence>
<dbReference type="InterPro" id="IPR026875">
    <property type="entry name" value="PHydrolase_assoc_dom"/>
</dbReference>
<organism evidence="3 4">
    <name type="scientific">Alkalibacterium kapii</name>
    <dbReference type="NCBI Taxonomy" id="426704"/>
    <lineage>
        <taxon>Bacteria</taxon>
        <taxon>Bacillati</taxon>
        <taxon>Bacillota</taxon>
        <taxon>Bacilli</taxon>
        <taxon>Lactobacillales</taxon>
        <taxon>Carnobacteriaceae</taxon>
        <taxon>Alkalibacterium</taxon>
    </lineage>
</organism>
<dbReference type="EMBL" id="BJUY01000005">
    <property type="protein sequence ID" value="GEK90991.1"/>
    <property type="molecule type" value="Genomic_DNA"/>
</dbReference>
<keyword evidence="1" id="KW-0378">Hydrolase</keyword>
<dbReference type="AlphaFoldDB" id="A0A511AV64"/>
<comment type="caution">
    <text evidence="3">The sequence shown here is derived from an EMBL/GenBank/DDBJ whole genome shotgun (WGS) entry which is preliminary data.</text>
</comment>
<keyword evidence="4" id="KW-1185">Reference proteome</keyword>
<sequence length="148" mass="17394">MINDIDIISVKDLKNNFAEITGTSRENELGFRSWKLVRGIKKCTFAGVNRSNEIQLYERLGTKVTNGLFEALTDNKFNKNLMLLPVEYRFKEDKSKSSEENENIKFRKVTDYISGMMDTYAIKKYQQFYGDEETNALYREIKNFKKID</sequence>
<evidence type="ECO:0000313" key="4">
    <source>
        <dbReference type="Proteomes" id="UP000321662"/>
    </source>
</evidence>
<accession>A0A511AV64</accession>